<keyword evidence="2" id="KW-1185">Reference proteome</keyword>
<proteinExistence type="predicted"/>
<dbReference type="EMBL" id="JAROCE010000002">
    <property type="protein sequence ID" value="MFM2720382.1"/>
    <property type="molecule type" value="Genomic_DNA"/>
</dbReference>
<dbReference type="RefSeq" id="WP_239275624.1">
    <property type="nucleotide sequence ID" value="NZ_JAROCE010000002.1"/>
</dbReference>
<accession>A0ABW9GF30</accession>
<evidence type="ECO:0000313" key="1">
    <source>
        <dbReference type="EMBL" id="MFM2720382.1"/>
    </source>
</evidence>
<name>A0ABW9GF30_9MICO</name>
<reference evidence="1 2" key="1">
    <citation type="submission" date="2023-03" db="EMBL/GenBank/DDBJ databases">
        <title>MT1 and MT2 Draft Genomes of Novel Species.</title>
        <authorList>
            <person name="Venkateswaran K."/>
        </authorList>
    </citation>
    <scope>NUCLEOTIDE SEQUENCE [LARGE SCALE GENOMIC DNA]</scope>
    <source>
        <strain evidence="1 2">IF8SW-P5</strain>
    </source>
</reference>
<comment type="caution">
    <text evidence="1">The sequence shown here is derived from an EMBL/GenBank/DDBJ whole genome shotgun (WGS) entry which is preliminary data.</text>
</comment>
<organism evidence="1 2">
    <name type="scientific">Microbacterium mcarthurae</name>
    <dbReference type="NCBI Taxonomy" id="3035918"/>
    <lineage>
        <taxon>Bacteria</taxon>
        <taxon>Bacillati</taxon>
        <taxon>Actinomycetota</taxon>
        <taxon>Actinomycetes</taxon>
        <taxon>Micrococcales</taxon>
        <taxon>Microbacteriaceae</taxon>
        <taxon>Microbacterium</taxon>
    </lineage>
</organism>
<sequence length="93" mass="9954">MGTPASEVYRVAGEDRRRNGLRWAATVAMGLLDAGRDAPSVSEVVIRRGDGSLVKRLPAGSVEDFEAQLSEITSDLASLDAVPFARKWIAEPA</sequence>
<gene>
    <name evidence="1" type="ORF">P5G46_07690</name>
</gene>
<dbReference type="Proteomes" id="UP001630303">
    <property type="component" value="Unassembled WGS sequence"/>
</dbReference>
<protein>
    <submittedName>
        <fullName evidence="1">Uncharacterized protein</fullName>
    </submittedName>
</protein>
<evidence type="ECO:0000313" key="2">
    <source>
        <dbReference type="Proteomes" id="UP001630303"/>
    </source>
</evidence>